<dbReference type="GO" id="GO:0062129">
    <property type="term" value="C:chitin-based extracellular matrix"/>
    <property type="evidence" value="ECO:0007669"/>
    <property type="project" value="TreeGrafter"/>
</dbReference>
<feature type="region of interest" description="Disordered" evidence="2">
    <location>
        <begin position="474"/>
        <end position="511"/>
    </location>
</feature>
<keyword evidence="1" id="KW-0193">Cuticle</keyword>
<dbReference type="InterPro" id="IPR000618">
    <property type="entry name" value="Insect_cuticle"/>
</dbReference>
<evidence type="ECO:0000313" key="5">
    <source>
        <dbReference type="Proteomes" id="UP001153620"/>
    </source>
</evidence>
<evidence type="ECO:0000256" key="1">
    <source>
        <dbReference type="PROSITE-ProRule" id="PRU00497"/>
    </source>
</evidence>
<protein>
    <submittedName>
        <fullName evidence="4">Uncharacterized protein</fullName>
    </submittedName>
</protein>
<feature type="compositionally biased region" description="Polar residues" evidence="2">
    <location>
        <begin position="395"/>
        <end position="417"/>
    </location>
</feature>
<organism evidence="4 5">
    <name type="scientific">Chironomus riparius</name>
    <dbReference type="NCBI Taxonomy" id="315576"/>
    <lineage>
        <taxon>Eukaryota</taxon>
        <taxon>Metazoa</taxon>
        <taxon>Ecdysozoa</taxon>
        <taxon>Arthropoda</taxon>
        <taxon>Hexapoda</taxon>
        <taxon>Insecta</taxon>
        <taxon>Pterygota</taxon>
        <taxon>Neoptera</taxon>
        <taxon>Endopterygota</taxon>
        <taxon>Diptera</taxon>
        <taxon>Nematocera</taxon>
        <taxon>Chironomoidea</taxon>
        <taxon>Chironomidae</taxon>
        <taxon>Chironominae</taxon>
        <taxon>Chironomus</taxon>
    </lineage>
</organism>
<dbReference type="PANTHER" id="PTHR10380">
    <property type="entry name" value="CUTICLE PROTEIN"/>
    <property type="match status" value="1"/>
</dbReference>
<dbReference type="Pfam" id="PF00379">
    <property type="entry name" value="Chitin_bind_4"/>
    <property type="match status" value="1"/>
</dbReference>
<keyword evidence="3" id="KW-0732">Signal</keyword>
<feature type="compositionally biased region" description="Polar residues" evidence="2">
    <location>
        <begin position="228"/>
        <end position="247"/>
    </location>
</feature>
<dbReference type="OrthoDB" id="7222477at2759"/>
<feature type="region of interest" description="Disordered" evidence="2">
    <location>
        <begin position="543"/>
        <end position="568"/>
    </location>
</feature>
<dbReference type="PROSITE" id="PS51155">
    <property type="entry name" value="CHIT_BIND_RR_2"/>
    <property type="match status" value="1"/>
</dbReference>
<accession>A0A9N9WXA6</accession>
<proteinExistence type="predicted"/>
<name>A0A9N9WXA6_9DIPT</name>
<dbReference type="AlphaFoldDB" id="A0A9N9WXA6"/>
<dbReference type="InterPro" id="IPR050468">
    <property type="entry name" value="Cuticle_Struct_Prot"/>
</dbReference>
<feature type="chain" id="PRO_5040240475" evidence="3">
    <location>
        <begin position="24"/>
        <end position="597"/>
    </location>
</feature>
<feature type="signal peptide" evidence="3">
    <location>
        <begin position="1"/>
        <end position="23"/>
    </location>
</feature>
<feature type="region of interest" description="Disordered" evidence="2">
    <location>
        <begin position="388"/>
        <end position="417"/>
    </location>
</feature>
<evidence type="ECO:0000256" key="3">
    <source>
        <dbReference type="SAM" id="SignalP"/>
    </source>
</evidence>
<gene>
    <name evidence="4" type="ORF">CHIRRI_LOCUS12476</name>
</gene>
<dbReference type="PANTHER" id="PTHR10380:SF2">
    <property type="entry name" value="AGAP003037-PA"/>
    <property type="match status" value="1"/>
</dbReference>
<feature type="region of interest" description="Disordered" evidence="2">
    <location>
        <begin position="183"/>
        <end position="276"/>
    </location>
</feature>
<dbReference type="Proteomes" id="UP001153620">
    <property type="component" value="Chromosome 3"/>
</dbReference>
<keyword evidence="5" id="KW-1185">Reference proteome</keyword>
<reference evidence="4" key="2">
    <citation type="submission" date="2022-10" db="EMBL/GenBank/DDBJ databases">
        <authorList>
            <consortium name="ENA_rothamsted_submissions"/>
            <consortium name="culmorum"/>
            <person name="King R."/>
        </authorList>
    </citation>
    <scope>NUCLEOTIDE SEQUENCE</scope>
</reference>
<dbReference type="EMBL" id="OU895879">
    <property type="protein sequence ID" value="CAG9809656.1"/>
    <property type="molecule type" value="Genomic_DNA"/>
</dbReference>
<sequence length="597" mass="68147">MCRYKSIPLALLLLFVLSSDAQTRKVRLRQRPVQIESVEEETSEELGSPAIQYYRPQAKQDNAQELVYVSEDEYQNIYAQHQQQQQQSKPRDYRPALTTVRPLPRANHSPTTLAPRTKINEEKAAPVQTIRNYNKVNDDGSFTFGYEAADGSFKEETRGTDCVVRGKYGYVDPDGNKREFTYVSGNPCDPNNPDGEEEDDQSNRSEEQDENVPQNYPKRPAVAIQRPRPTQSPTTRAPTTVFQNRYNAQEEEEEQIQYAPIPKTSPRPAYAQPTQRPRVQVIHTTPVPQPQQQQQSFNYASPTPSVNITPKPAYKIHNNVLSLHQTQEPATTYRPHTVSIVTPKPAIQTTASAYNPSKSVTFGHQAANSNRQQLDFDAEFQKFTQETGFKPITSPPVTQSTKTVKIQPSGQAGTTSNPIYQTQLVYNPSNGQYDSALYQTIPQTDGDFSLNQRIQPYVQQYQIPQNAPVPQAVYRPQQVQQHQQAAQQHHQQSAPQHHQQHQQPQIPQQVYQKQQNELQFVNSQQLFAQQLQMQQTQLQRDRVEAAKKQQSHRFQLQNAEPSPILRGQGGQQYYYLQPSEQGSGQIDQFLRGHNLEY</sequence>
<dbReference type="GO" id="GO:0008010">
    <property type="term" value="F:structural constituent of chitin-based larval cuticle"/>
    <property type="evidence" value="ECO:0007669"/>
    <property type="project" value="TreeGrafter"/>
</dbReference>
<evidence type="ECO:0000256" key="2">
    <source>
        <dbReference type="SAM" id="MobiDB-lite"/>
    </source>
</evidence>
<evidence type="ECO:0000313" key="4">
    <source>
        <dbReference type="EMBL" id="CAG9809656.1"/>
    </source>
</evidence>
<reference evidence="4" key="1">
    <citation type="submission" date="2022-01" db="EMBL/GenBank/DDBJ databases">
        <authorList>
            <person name="King R."/>
        </authorList>
    </citation>
    <scope>NUCLEOTIDE SEQUENCE</scope>
</reference>